<evidence type="ECO:0000313" key="3">
    <source>
        <dbReference type="Proteomes" id="UP001218246"/>
    </source>
</evidence>
<dbReference type="EMBL" id="JARULN010000013">
    <property type="protein sequence ID" value="MDG5754788.1"/>
    <property type="molecule type" value="Genomic_DNA"/>
</dbReference>
<keyword evidence="1" id="KW-0175">Coiled coil</keyword>
<evidence type="ECO:0008006" key="4">
    <source>
        <dbReference type="Google" id="ProtNLM"/>
    </source>
</evidence>
<comment type="caution">
    <text evidence="2">The sequence shown here is derived from an EMBL/GenBank/DDBJ whole genome shotgun (WGS) entry which is preliminary data.</text>
</comment>
<gene>
    <name evidence="2" type="ORF">P6P90_12525</name>
</gene>
<dbReference type="Gene3D" id="1.20.5.170">
    <property type="match status" value="1"/>
</dbReference>
<accession>A0ABT6H7N4</accession>
<evidence type="ECO:0000313" key="2">
    <source>
        <dbReference type="EMBL" id="MDG5754788.1"/>
    </source>
</evidence>
<keyword evidence="3" id="KW-1185">Reference proteome</keyword>
<proteinExistence type="predicted"/>
<reference evidence="2 3" key="1">
    <citation type="submission" date="2023-04" db="EMBL/GenBank/DDBJ databases">
        <title>Ectobacillus antri isolated from activated sludge.</title>
        <authorList>
            <person name="Yan P."/>
            <person name="Liu X."/>
        </authorList>
    </citation>
    <scope>NUCLEOTIDE SEQUENCE [LARGE SCALE GENOMIC DNA]</scope>
    <source>
        <strain evidence="2 3">C18H</strain>
    </source>
</reference>
<organism evidence="2 3">
    <name type="scientific">Ectobacillus antri</name>
    <dbReference type="NCBI Taxonomy" id="2486280"/>
    <lineage>
        <taxon>Bacteria</taxon>
        <taxon>Bacillati</taxon>
        <taxon>Bacillota</taxon>
        <taxon>Bacilli</taxon>
        <taxon>Bacillales</taxon>
        <taxon>Bacillaceae</taxon>
        <taxon>Ectobacillus</taxon>
    </lineage>
</organism>
<feature type="coiled-coil region" evidence="1">
    <location>
        <begin position="17"/>
        <end position="58"/>
    </location>
</feature>
<dbReference type="Proteomes" id="UP001218246">
    <property type="component" value="Unassembled WGS sequence"/>
</dbReference>
<dbReference type="PROSITE" id="PS51257">
    <property type="entry name" value="PROKAR_LIPOPROTEIN"/>
    <property type="match status" value="1"/>
</dbReference>
<protein>
    <recommendedName>
        <fullName evidence="4">Lipoprotein</fullName>
    </recommendedName>
</protein>
<evidence type="ECO:0000256" key="1">
    <source>
        <dbReference type="SAM" id="Coils"/>
    </source>
</evidence>
<dbReference type="RefSeq" id="WP_278018450.1">
    <property type="nucleotide sequence ID" value="NZ_JARRRY010000013.1"/>
</dbReference>
<name>A0ABT6H7N4_9BACI</name>
<sequence length="158" mass="17736">MRRMILAGVMAISLTGCFGVEEKAKQLEEKAKQLEGKVTQIEQEVNGFSERADELSQQAQTFYNEINTFLEAGQKLDQQQIANSLHTMSEEIAQFQKEEIPVLGGELKKLVEDALSEKASLLTEMEEKAKNGTLVPADLQELQNLFKDGIHINLLEKQ</sequence>